<evidence type="ECO:0000256" key="1">
    <source>
        <dbReference type="ARBA" id="ARBA00022801"/>
    </source>
</evidence>
<keyword evidence="4" id="KW-1185">Reference proteome</keyword>
<accession>A0ABM5L6A5</accession>
<evidence type="ECO:0000259" key="2">
    <source>
        <dbReference type="PROSITE" id="PS50175"/>
    </source>
</evidence>
<dbReference type="InterPro" id="IPR021109">
    <property type="entry name" value="Peptidase_aspartic_dom_sf"/>
</dbReference>
<dbReference type="Proteomes" id="UP001652700">
    <property type="component" value="Unplaced"/>
</dbReference>
<sequence length="355" mass="40537">MVVMKLVEVMSNVSHALDVVKAMIRQNVQPKHGNVFFCKRVGHTSTVCRSKVSLLEEGDIQGEVKEEDSLFLGLLSSLEPENSAPEKIILEVEGNSILFDIDTGACRTVIHIHDFKKFLSELNIYSVNYCLKVLTGQGVKIMGETDVLVKYKNNFVKLPIVILESKYNFTPLLGRNWLNVLHPKWRQKVNFSQSEFVSQLELENLETASLITEIKKEFESDFDENSNSFIKHFEIDLNLKENVQPIFHRAYDMPFALKDKVEQELKKLVELGILQKVSYSNWASPIVVVPKKSSEELRICVDFKKTLNKVLDSDHCALPLPENIFACLSGHKYFTVLDLKGAYQQQKVSKNTQKL</sequence>
<dbReference type="PANTHER" id="PTHR37984:SF9">
    <property type="entry name" value="INTEGRASE CATALYTIC DOMAIN-CONTAINING PROTEIN"/>
    <property type="match status" value="1"/>
</dbReference>
<dbReference type="InterPro" id="IPR050951">
    <property type="entry name" value="Retrovirus_Pol_polyprotein"/>
</dbReference>
<evidence type="ECO:0000313" key="4">
    <source>
        <dbReference type="Proteomes" id="UP001652700"/>
    </source>
</evidence>
<dbReference type="InterPro" id="IPR001995">
    <property type="entry name" value="Peptidase_A2_cat"/>
</dbReference>
<dbReference type="Gene3D" id="2.40.70.10">
    <property type="entry name" value="Acid Proteases"/>
    <property type="match status" value="1"/>
</dbReference>
<keyword evidence="1" id="KW-0378">Hydrolase</keyword>
<reference evidence="3" key="1">
    <citation type="submission" date="2025-05" db="UniProtKB">
        <authorList>
            <consortium name="EnsemblMetazoa"/>
        </authorList>
    </citation>
    <scope>IDENTIFICATION</scope>
</reference>
<dbReference type="Gene3D" id="3.10.10.10">
    <property type="entry name" value="HIV Type 1 Reverse Transcriptase, subunit A, domain 1"/>
    <property type="match status" value="1"/>
</dbReference>
<feature type="domain" description="Peptidase A2" evidence="2">
    <location>
        <begin position="97"/>
        <end position="177"/>
    </location>
</feature>
<evidence type="ECO:0000313" key="3">
    <source>
        <dbReference type="EnsemblMetazoa" id="XP_050517971.1"/>
    </source>
</evidence>
<dbReference type="EnsemblMetazoa" id="XM_050662014.1">
    <property type="protein sequence ID" value="XP_050517971.1"/>
    <property type="gene ID" value="LOC126892486"/>
</dbReference>
<organism evidence="3 4">
    <name type="scientific">Diabrotica virgifera virgifera</name>
    <name type="common">western corn rootworm</name>
    <dbReference type="NCBI Taxonomy" id="50390"/>
    <lineage>
        <taxon>Eukaryota</taxon>
        <taxon>Metazoa</taxon>
        <taxon>Ecdysozoa</taxon>
        <taxon>Arthropoda</taxon>
        <taxon>Hexapoda</taxon>
        <taxon>Insecta</taxon>
        <taxon>Pterygota</taxon>
        <taxon>Neoptera</taxon>
        <taxon>Endopterygota</taxon>
        <taxon>Coleoptera</taxon>
        <taxon>Polyphaga</taxon>
        <taxon>Cucujiformia</taxon>
        <taxon>Chrysomeloidea</taxon>
        <taxon>Chrysomelidae</taxon>
        <taxon>Galerucinae</taxon>
        <taxon>Diabroticina</taxon>
        <taxon>Diabroticites</taxon>
        <taxon>Diabrotica</taxon>
    </lineage>
</organism>
<dbReference type="PANTHER" id="PTHR37984">
    <property type="entry name" value="PROTEIN CBG26694"/>
    <property type="match status" value="1"/>
</dbReference>
<dbReference type="RefSeq" id="XP_050517971.1">
    <property type="nucleotide sequence ID" value="XM_050662014.1"/>
</dbReference>
<name>A0ABM5L6A5_DIAVI</name>
<dbReference type="GeneID" id="126892486"/>
<dbReference type="SUPFAM" id="SSF56672">
    <property type="entry name" value="DNA/RNA polymerases"/>
    <property type="match status" value="1"/>
</dbReference>
<dbReference type="InterPro" id="IPR043502">
    <property type="entry name" value="DNA/RNA_pol_sf"/>
</dbReference>
<dbReference type="PROSITE" id="PS50175">
    <property type="entry name" value="ASP_PROT_RETROV"/>
    <property type="match status" value="1"/>
</dbReference>
<proteinExistence type="predicted"/>
<dbReference type="SUPFAM" id="SSF50630">
    <property type="entry name" value="Acid proteases"/>
    <property type="match status" value="1"/>
</dbReference>
<protein>
    <recommendedName>
        <fullName evidence="2">Peptidase A2 domain-containing protein</fullName>
    </recommendedName>
</protein>